<sequence>MTSSSSPQDDDEGKSCMPVPGFWNSLTDWLGGMCVEHREVGVENRYYFDESSKTWELRGGETEEDRQANLAIQTGAQGELPGERPAWRTGAPMADEKDLAPPPTDIPVCTRQYNQTPSKKLPSDEFLEHPVYAPKSFAVREDLTDPRPVHDLPPQPKPNVYSNPFGAAS</sequence>
<dbReference type="EMBL" id="JABAHT010000231">
    <property type="protein sequence ID" value="KAF4660420.1"/>
    <property type="molecule type" value="Genomic_DNA"/>
</dbReference>
<evidence type="ECO:0000313" key="3">
    <source>
        <dbReference type="EMBL" id="KAF4670747.1"/>
    </source>
</evidence>
<evidence type="ECO:0000313" key="4">
    <source>
        <dbReference type="Proteomes" id="UP000570595"/>
    </source>
</evidence>
<accession>A0A7J6MH47</accession>
<dbReference type="AlphaFoldDB" id="A0A7J6MH47"/>
<dbReference type="EMBL" id="JABANN010000115">
    <property type="protein sequence ID" value="KAF4670747.1"/>
    <property type="molecule type" value="Genomic_DNA"/>
</dbReference>
<evidence type="ECO:0000256" key="1">
    <source>
        <dbReference type="SAM" id="MobiDB-lite"/>
    </source>
</evidence>
<protein>
    <submittedName>
        <fullName evidence="3">Uncharacterized protein</fullName>
    </submittedName>
</protein>
<name>A0A7J6MH47_PEROL</name>
<evidence type="ECO:0000313" key="5">
    <source>
        <dbReference type="Proteomes" id="UP000572268"/>
    </source>
</evidence>
<organism evidence="3 5">
    <name type="scientific">Perkinsus olseni</name>
    <name type="common">Perkinsus atlanticus</name>
    <dbReference type="NCBI Taxonomy" id="32597"/>
    <lineage>
        <taxon>Eukaryota</taxon>
        <taxon>Sar</taxon>
        <taxon>Alveolata</taxon>
        <taxon>Perkinsozoa</taxon>
        <taxon>Perkinsea</taxon>
        <taxon>Perkinsida</taxon>
        <taxon>Perkinsidae</taxon>
        <taxon>Perkinsus</taxon>
    </lineage>
</organism>
<dbReference type="Proteomes" id="UP000572268">
    <property type="component" value="Unassembled WGS sequence"/>
</dbReference>
<gene>
    <name evidence="3" type="ORF">FOL46_000658</name>
    <name evidence="2" type="ORF">FOZ61_004016</name>
</gene>
<feature type="region of interest" description="Disordered" evidence="1">
    <location>
        <begin position="140"/>
        <end position="169"/>
    </location>
</feature>
<dbReference type="Proteomes" id="UP000570595">
    <property type="component" value="Unassembled WGS sequence"/>
</dbReference>
<reference evidence="4 5" key="1">
    <citation type="submission" date="2020-04" db="EMBL/GenBank/DDBJ databases">
        <title>Perkinsus olseni comparative genomics.</title>
        <authorList>
            <person name="Bogema D.R."/>
        </authorList>
    </citation>
    <scope>NUCLEOTIDE SEQUENCE [LARGE SCALE GENOMIC DNA]</scope>
    <source>
        <strain evidence="2">ATCC PRA-179</strain>
        <strain evidence="3">ATCC PRA-31</strain>
    </source>
</reference>
<evidence type="ECO:0000313" key="2">
    <source>
        <dbReference type="EMBL" id="KAF4660420.1"/>
    </source>
</evidence>
<dbReference type="OrthoDB" id="416331at2759"/>
<comment type="caution">
    <text evidence="3">The sequence shown here is derived from an EMBL/GenBank/DDBJ whole genome shotgun (WGS) entry which is preliminary data.</text>
</comment>
<feature type="compositionally biased region" description="Basic and acidic residues" evidence="1">
    <location>
        <begin position="140"/>
        <end position="150"/>
    </location>
</feature>
<feature type="region of interest" description="Disordered" evidence="1">
    <location>
        <begin position="73"/>
        <end position="105"/>
    </location>
</feature>
<proteinExistence type="predicted"/>